<gene>
    <name evidence="2" type="ORF">CH379_11720</name>
</gene>
<accession>A0A2N0B850</accession>
<evidence type="ECO:0000256" key="1">
    <source>
        <dbReference type="SAM" id="SignalP"/>
    </source>
</evidence>
<comment type="caution">
    <text evidence="2">The sequence shown here is derived from an EMBL/GenBank/DDBJ whole genome shotgun (WGS) entry which is preliminary data.</text>
</comment>
<proteinExistence type="predicted"/>
<name>A0A2N0B850_9LEPT</name>
<feature type="chain" id="PRO_5041064715" description="Lipoprotein" evidence="1">
    <location>
        <begin position="30"/>
        <end position="212"/>
    </location>
</feature>
<dbReference type="AlphaFoldDB" id="A0A2N0B850"/>
<sequence length="212" mass="23527">MKKYMNSNSLKLKLVSSFLPIALFANCIAYNENLLQKPAPLDPATIAPTKPKVFLKSSFQVFSSGVPTPAHPAFQDNWNKAIQNKIKIVGIFADLTETETAADYKLEVIVEDRGEANVALAVLTGLTLYLFPSTASDHFKVTLNVADKKGNKLGTVIKEEKIVLWQQILLLFGLPFLFPPSVAKQAQNDLLDAIFVEAYHQGYFSKDKPKKK</sequence>
<evidence type="ECO:0000313" key="2">
    <source>
        <dbReference type="EMBL" id="PJZ92706.1"/>
    </source>
</evidence>
<protein>
    <recommendedName>
        <fullName evidence="3">Lipoprotein</fullName>
    </recommendedName>
</protein>
<accession>A0A2N0BJ47</accession>
<organism evidence="2">
    <name type="scientific">Leptospira ellisii</name>
    <dbReference type="NCBI Taxonomy" id="2023197"/>
    <lineage>
        <taxon>Bacteria</taxon>
        <taxon>Pseudomonadati</taxon>
        <taxon>Spirochaetota</taxon>
        <taxon>Spirochaetia</taxon>
        <taxon>Leptospirales</taxon>
        <taxon>Leptospiraceae</taxon>
        <taxon>Leptospira</taxon>
    </lineage>
</organism>
<keyword evidence="1" id="KW-0732">Signal</keyword>
<feature type="signal peptide" evidence="1">
    <location>
        <begin position="1"/>
        <end position="29"/>
    </location>
</feature>
<evidence type="ECO:0008006" key="3">
    <source>
        <dbReference type="Google" id="ProtNLM"/>
    </source>
</evidence>
<dbReference type="EMBL" id="NPEF01000111">
    <property type="protein sequence ID" value="PJZ92706.1"/>
    <property type="molecule type" value="Genomic_DNA"/>
</dbReference>
<reference evidence="2" key="1">
    <citation type="submission" date="2017-07" db="EMBL/GenBank/DDBJ databases">
        <title>Leptospira spp. isolated from tropical soils.</title>
        <authorList>
            <person name="Thibeaux R."/>
            <person name="Iraola G."/>
            <person name="Ferres I."/>
            <person name="Bierque E."/>
            <person name="Girault D."/>
            <person name="Soupe-Gilbert M.-E."/>
            <person name="Picardeau M."/>
            <person name="Goarant C."/>
        </authorList>
    </citation>
    <scope>NUCLEOTIDE SEQUENCE [LARGE SCALE GENOMIC DNA]</scope>
    <source>
        <strain evidence="2">ATI7-C-A5</strain>
    </source>
</reference>